<gene>
    <name evidence="6" type="ORF">PSYICH_LOCUS5233</name>
</gene>
<feature type="domain" description="N-acetyltransferase" evidence="5">
    <location>
        <begin position="13"/>
        <end position="159"/>
    </location>
</feature>
<dbReference type="PANTHER" id="PTHR13256">
    <property type="entry name" value="N-ACETYLTRANSFERASE 9"/>
    <property type="match status" value="1"/>
</dbReference>
<evidence type="ECO:0000313" key="7">
    <source>
        <dbReference type="Proteomes" id="UP001153636"/>
    </source>
</evidence>
<evidence type="ECO:0000256" key="2">
    <source>
        <dbReference type="ARBA" id="ARBA00022679"/>
    </source>
</evidence>
<dbReference type="OrthoDB" id="5043642at2759"/>
<proteinExistence type="inferred from homology"/>
<dbReference type="Gene3D" id="3.40.630.30">
    <property type="match status" value="1"/>
</dbReference>
<accession>A0A9P0CU80</accession>
<protein>
    <recommendedName>
        <fullName evidence="4">N-acetyltransferase 9-like protein</fullName>
    </recommendedName>
</protein>
<dbReference type="InterPro" id="IPR000182">
    <property type="entry name" value="GNAT_dom"/>
</dbReference>
<keyword evidence="3" id="KW-0012">Acyltransferase</keyword>
<comment type="similarity">
    <text evidence="1">Belongs to the acetyltransferase family. GNAT subfamily.</text>
</comment>
<dbReference type="SUPFAM" id="SSF55729">
    <property type="entry name" value="Acyl-CoA N-acyltransferases (Nat)"/>
    <property type="match status" value="1"/>
</dbReference>
<dbReference type="GO" id="GO:0008080">
    <property type="term" value="F:N-acetyltransferase activity"/>
    <property type="evidence" value="ECO:0007669"/>
    <property type="project" value="InterPro"/>
</dbReference>
<name>A0A9P0CU80_9CUCU</name>
<evidence type="ECO:0000259" key="5">
    <source>
        <dbReference type="Pfam" id="PF13302"/>
    </source>
</evidence>
<sequence>MIINKDTTITGQRVILIPYKKDHVLKYHEWMKSESLQQLTASEPLTLEQEYEMQKSWLMDENKLTFIILDKEKFAETNNEIESMIGDTNLFFGNADDRLCAEAEIMIAEEWARRRKCGWEAMLLMMLYGIDNLGVKQYIVKISYLNPISMKMFENMGFVEVSRCDIFQEITLSKLVDQMWITWIRMTLGDFKVANMS</sequence>
<dbReference type="Proteomes" id="UP001153636">
    <property type="component" value="Chromosome 16"/>
</dbReference>
<organism evidence="6 7">
    <name type="scientific">Psylliodes chrysocephalus</name>
    <dbReference type="NCBI Taxonomy" id="3402493"/>
    <lineage>
        <taxon>Eukaryota</taxon>
        <taxon>Metazoa</taxon>
        <taxon>Ecdysozoa</taxon>
        <taxon>Arthropoda</taxon>
        <taxon>Hexapoda</taxon>
        <taxon>Insecta</taxon>
        <taxon>Pterygota</taxon>
        <taxon>Neoptera</taxon>
        <taxon>Endopterygota</taxon>
        <taxon>Coleoptera</taxon>
        <taxon>Polyphaga</taxon>
        <taxon>Cucujiformia</taxon>
        <taxon>Chrysomeloidea</taxon>
        <taxon>Chrysomelidae</taxon>
        <taxon>Galerucinae</taxon>
        <taxon>Alticini</taxon>
        <taxon>Psylliodes</taxon>
    </lineage>
</organism>
<reference evidence="6" key="1">
    <citation type="submission" date="2022-01" db="EMBL/GenBank/DDBJ databases">
        <authorList>
            <person name="King R."/>
        </authorList>
    </citation>
    <scope>NUCLEOTIDE SEQUENCE</scope>
</reference>
<keyword evidence="7" id="KW-1185">Reference proteome</keyword>
<dbReference type="InterPro" id="IPR039135">
    <property type="entry name" value="NAT9-like"/>
</dbReference>
<dbReference type="InterPro" id="IPR016181">
    <property type="entry name" value="Acyl_CoA_acyltransferase"/>
</dbReference>
<dbReference type="PANTHER" id="PTHR13256:SF16">
    <property type="entry name" value="ALPHA_BETA-TUBULIN-N-ACETYLTRANSFERASE 9"/>
    <property type="match status" value="1"/>
</dbReference>
<dbReference type="FunFam" id="3.40.630.30:FF:000248">
    <property type="entry name" value="N-acetyltransferase 9-like protein"/>
    <property type="match status" value="1"/>
</dbReference>
<dbReference type="EMBL" id="OV651828">
    <property type="protein sequence ID" value="CAH1104351.1"/>
    <property type="molecule type" value="Genomic_DNA"/>
</dbReference>
<evidence type="ECO:0000256" key="1">
    <source>
        <dbReference type="ARBA" id="ARBA00009342"/>
    </source>
</evidence>
<dbReference type="AlphaFoldDB" id="A0A9P0CU80"/>
<evidence type="ECO:0000313" key="6">
    <source>
        <dbReference type="EMBL" id="CAH1104351.1"/>
    </source>
</evidence>
<evidence type="ECO:0000256" key="4">
    <source>
        <dbReference type="ARBA" id="ARBA00069551"/>
    </source>
</evidence>
<dbReference type="Pfam" id="PF13302">
    <property type="entry name" value="Acetyltransf_3"/>
    <property type="match status" value="1"/>
</dbReference>
<evidence type="ECO:0000256" key="3">
    <source>
        <dbReference type="ARBA" id="ARBA00023315"/>
    </source>
</evidence>
<keyword evidence="2" id="KW-0808">Transferase</keyword>